<evidence type="ECO:0000256" key="5">
    <source>
        <dbReference type="ARBA" id="ARBA00022695"/>
    </source>
</evidence>
<dbReference type="EMBL" id="CP151657">
    <property type="protein sequence ID" value="WZP15218.1"/>
    <property type="molecule type" value="Genomic_DNA"/>
</dbReference>
<comment type="pathway">
    <text evidence="2 7">Isoprenoid biosynthesis; isopentenyl diphosphate biosynthesis via DXP pathway; isopentenyl diphosphate from 1-deoxy-D-xylulose 5-phosphate: step 2/6.</text>
</comment>
<evidence type="ECO:0000313" key="8">
    <source>
        <dbReference type="EMBL" id="WZP15218.1"/>
    </source>
</evidence>
<comment type="similarity">
    <text evidence="3 7">Belongs to the IspD/TarI cytidylyltransferase family. IspD subfamily.</text>
</comment>
<dbReference type="InterPro" id="IPR050088">
    <property type="entry name" value="IspD/TarI_cytidylyltransf_bact"/>
</dbReference>
<feature type="site" description="Positions MEP for the nucleophilic attack" evidence="7">
    <location>
        <position position="171"/>
    </location>
</feature>
<dbReference type="NCBIfam" id="TIGR00453">
    <property type="entry name" value="ispD"/>
    <property type="match status" value="1"/>
</dbReference>
<evidence type="ECO:0000256" key="4">
    <source>
        <dbReference type="ARBA" id="ARBA00022679"/>
    </source>
</evidence>
<evidence type="ECO:0000256" key="3">
    <source>
        <dbReference type="ARBA" id="ARBA00009789"/>
    </source>
</evidence>
<gene>
    <name evidence="7 8" type="primary">ispD</name>
    <name evidence="8" type="ORF">AAE021_13700</name>
</gene>
<keyword evidence="9" id="KW-1185">Reference proteome</keyword>
<dbReference type="InterPro" id="IPR034683">
    <property type="entry name" value="IspD/TarI"/>
</dbReference>
<evidence type="ECO:0000313" key="9">
    <source>
        <dbReference type="Proteomes" id="UP001448858"/>
    </source>
</evidence>
<feature type="site" description="Positions MEP for the nucleophilic attack" evidence="7">
    <location>
        <position position="231"/>
    </location>
</feature>
<comment type="function">
    <text evidence="7">Catalyzes the formation of 4-diphosphocytidyl-2-C-methyl-D-erythritol from CTP and 2-C-methyl-D-erythritol 4-phosphate (MEP).</text>
</comment>
<name>A0ABZ2ZSU4_9MICC</name>
<dbReference type="InterPro" id="IPR001228">
    <property type="entry name" value="IspD"/>
</dbReference>
<accession>A0ABZ2ZSU4</accession>
<evidence type="ECO:0000256" key="1">
    <source>
        <dbReference type="ARBA" id="ARBA00001282"/>
    </source>
</evidence>
<dbReference type="InterPro" id="IPR018294">
    <property type="entry name" value="ISPD_synthase_CS"/>
</dbReference>
<dbReference type="PROSITE" id="PS01295">
    <property type="entry name" value="ISPD"/>
    <property type="match status" value="1"/>
</dbReference>
<keyword evidence="5 7" id="KW-0548">Nucleotidyltransferase</keyword>
<evidence type="ECO:0000256" key="2">
    <source>
        <dbReference type="ARBA" id="ARBA00004787"/>
    </source>
</evidence>
<protein>
    <recommendedName>
        <fullName evidence="7">2-C-methyl-D-erythritol 4-phosphate cytidylyltransferase</fullName>
        <ecNumber evidence="7">2.7.7.60</ecNumber>
    </recommendedName>
    <alternativeName>
        <fullName evidence="7">4-diphosphocytidyl-2C-methyl-D-erythritol synthase</fullName>
    </alternativeName>
    <alternativeName>
        <fullName evidence="7">MEP cytidylyltransferase</fullName>
        <shortName evidence="7">MCT</shortName>
    </alternativeName>
</protein>
<keyword evidence="6 7" id="KW-0414">Isoprene biosynthesis</keyword>
<feature type="site" description="Transition state stabilizer" evidence="7">
    <location>
        <position position="23"/>
    </location>
</feature>
<dbReference type="PANTHER" id="PTHR32125:SF4">
    <property type="entry name" value="2-C-METHYL-D-ERYTHRITOL 4-PHOSPHATE CYTIDYLYLTRANSFERASE, CHLOROPLASTIC"/>
    <property type="match status" value="1"/>
</dbReference>
<dbReference type="GO" id="GO:0050518">
    <property type="term" value="F:2-C-methyl-D-erythritol 4-phosphate cytidylyltransferase activity"/>
    <property type="evidence" value="ECO:0007669"/>
    <property type="project" value="UniProtKB-EC"/>
</dbReference>
<dbReference type="InterPro" id="IPR029044">
    <property type="entry name" value="Nucleotide-diphossugar_trans"/>
</dbReference>
<feature type="site" description="Transition state stabilizer" evidence="7">
    <location>
        <position position="30"/>
    </location>
</feature>
<comment type="catalytic activity">
    <reaction evidence="1 7">
        <text>2-C-methyl-D-erythritol 4-phosphate + CTP + H(+) = 4-CDP-2-C-methyl-D-erythritol + diphosphate</text>
        <dbReference type="Rhea" id="RHEA:13429"/>
        <dbReference type="ChEBI" id="CHEBI:15378"/>
        <dbReference type="ChEBI" id="CHEBI:33019"/>
        <dbReference type="ChEBI" id="CHEBI:37563"/>
        <dbReference type="ChEBI" id="CHEBI:57823"/>
        <dbReference type="ChEBI" id="CHEBI:58262"/>
        <dbReference type="EC" id="2.7.7.60"/>
    </reaction>
</comment>
<organism evidence="8 9">
    <name type="scientific">Arthrobacter citreus</name>
    <dbReference type="NCBI Taxonomy" id="1670"/>
    <lineage>
        <taxon>Bacteria</taxon>
        <taxon>Bacillati</taxon>
        <taxon>Actinomycetota</taxon>
        <taxon>Actinomycetes</taxon>
        <taxon>Micrococcales</taxon>
        <taxon>Micrococcaceae</taxon>
        <taxon>Arthrobacter</taxon>
    </lineage>
</organism>
<dbReference type="RefSeq" id="WP_342022886.1">
    <property type="nucleotide sequence ID" value="NZ_CP151657.1"/>
</dbReference>
<dbReference type="SUPFAM" id="SSF53448">
    <property type="entry name" value="Nucleotide-diphospho-sugar transferases"/>
    <property type="match status" value="1"/>
</dbReference>
<keyword evidence="4 7" id="KW-0808">Transferase</keyword>
<evidence type="ECO:0000256" key="6">
    <source>
        <dbReference type="ARBA" id="ARBA00023229"/>
    </source>
</evidence>
<dbReference type="Proteomes" id="UP001448858">
    <property type="component" value="Chromosome"/>
</dbReference>
<dbReference type="EC" id="2.7.7.60" evidence="7"/>
<sequence length="254" mass="25575">MSSTVSRQQRIGVIVVAGGSGQRLGYGIPKAQVPLFGVALLVHALRGIEASGIASAISVAVPAGDTVMRSLCRGTAVSASLTVVDGGATRADSVRAALQALPADLDAVMVHDAARALTPPEVFGRVADALAAGAAAVIPAVPVTDTVKTTADTAAGQAGIAPRVVTGTPDRSTLRAVQTPQGFEAGLLRRAHAAARGFTAEQAAAVTDDAMLAESLGTPVYVVEGSELSLKITTPLDLLLAEAVLARTPTDKED</sequence>
<dbReference type="HAMAP" id="MF_00108">
    <property type="entry name" value="IspD"/>
    <property type="match status" value="1"/>
</dbReference>
<reference evidence="8 9" key="1">
    <citation type="submission" date="2024-04" db="EMBL/GenBank/DDBJ databases">
        <title>Arthrobacter sp. from Plains bison fecal sample.</title>
        <authorList>
            <person name="Ruzzini A."/>
        </authorList>
    </citation>
    <scope>NUCLEOTIDE SEQUENCE [LARGE SCALE GENOMIC DNA]</scope>
    <source>
        <strain evidence="8 9">EINP1</strain>
    </source>
</reference>
<dbReference type="PANTHER" id="PTHR32125">
    <property type="entry name" value="2-C-METHYL-D-ERYTHRITOL 4-PHOSPHATE CYTIDYLYLTRANSFERASE, CHLOROPLASTIC"/>
    <property type="match status" value="1"/>
</dbReference>
<dbReference type="Pfam" id="PF01128">
    <property type="entry name" value="IspD"/>
    <property type="match status" value="1"/>
</dbReference>
<dbReference type="Gene3D" id="3.90.550.10">
    <property type="entry name" value="Spore Coat Polysaccharide Biosynthesis Protein SpsA, Chain A"/>
    <property type="match status" value="1"/>
</dbReference>
<proteinExistence type="inferred from homology"/>
<evidence type="ECO:0000256" key="7">
    <source>
        <dbReference type="HAMAP-Rule" id="MF_00108"/>
    </source>
</evidence>
<dbReference type="CDD" id="cd02516">
    <property type="entry name" value="CDP-ME_synthetase"/>
    <property type="match status" value="1"/>
</dbReference>